<protein>
    <recommendedName>
        <fullName evidence="2">DUF3885 domain-containing protein</fullName>
    </recommendedName>
</protein>
<evidence type="ECO:0000256" key="1">
    <source>
        <dbReference type="SAM" id="MobiDB-lite"/>
    </source>
</evidence>
<gene>
    <name evidence="3" type="ORF">ACFFH7_24780</name>
</gene>
<feature type="region of interest" description="Disordered" evidence="1">
    <location>
        <begin position="47"/>
        <end position="79"/>
    </location>
</feature>
<name>A0ABV6MWT1_9PSEU</name>
<dbReference type="EMBL" id="JBHLUD010000007">
    <property type="protein sequence ID" value="MFC0544744.1"/>
    <property type="molecule type" value="Genomic_DNA"/>
</dbReference>
<accession>A0ABV6MWT1</accession>
<organism evidence="3 4">
    <name type="scientific">Kutzneria chonburiensis</name>
    <dbReference type="NCBI Taxonomy" id="1483604"/>
    <lineage>
        <taxon>Bacteria</taxon>
        <taxon>Bacillati</taxon>
        <taxon>Actinomycetota</taxon>
        <taxon>Actinomycetes</taxon>
        <taxon>Pseudonocardiales</taxon>
        <taxon>Pseudonocardiaceae</taxon>
        <taxon>Kutzneria</taxon>
    </lineage>
</organism>
<feature type="domain" description="DUF3885" evidence="2">
    <location>
        <begin position="31"/>
        <end position="76"/>
    </location>
</feature>
<dbReference type="Proteomes" id="UP001589810">
    <property type="component" value="Unassembled WGS sequence"/>
</dbReference>
<evidence type="ECO:0000313" key="3">
    <source>
        <dbReference type="EMBL" id="MFC0544744.1"/>
    </source>
</evidence>
<evidence type="ECO:0000313" key="4">
    <source>
        <dbReference type="Proteomes" id="UP001589810"/>
    </source>
</evidence>
<reference evidence="3 4" key="1">
    <citation type="submission" date="2024-09" db="EMBL/GenBank/DDBJ databases">
        <authorList>
            <person name="Sun Q."/>
            <person name="Mori K."/>
        </authorList>
    </citation>
    <scope>NUCLEOTIDE SEQUENCE [LARGE SCALE GENOMIC DNA]</scope>
    <source>
        <strain evidence="3 4">TBRC 1432</strain>
    </source>
</reference>
<dbReference type="RefSeq" id="WP_273936193.1">
    <property type="nucleotide sequence ID" value="NZ_CP097263.1"/>
</dbReference>
<feature type="compositionally biased region" description="Basic and acidic residues" evidence="1">
    <location>
        <begin position="58"/>
        <end position="70"/>
    </location>
</feature>
<keyword evidence="4" id="KW-1185">Reference proteome</keyword>
<sequence length="79" mass="8886">MPDGQLSMLWRQQWPHCPPPAAPPDADYAVNTVMITSPSFDRIHHPYDGGADVLLPTSDERDALERRHSDWLSSHPQGL</sequence>
<dbReference type="InterPro" id="IPR024976">
    <property type="entry name" value="DUF3885"/>
</dbReference>
<comment type="caution">
    <text evidence="3">The sequence shown here is derived from an EMBL/GenBank/DDBJ whole genome shotgun (WGS) entry which is preliminary data.</text>
</comment>
<evidence type="ECO:0000259" key="2">
    <source>
        <dbReference type="Pfam" id="PF13021"/>
    </source>
</evidence>
<proteinExistence type="predicted"/>
<dbReference type="Pfam" id="PF13021">
    <property type="entry name" value="DUF3885"/>
    <property type="match status" value="1"/>
</dbReference>